<keyword evidence="2" id="KW-1185">Reference proteome</keyword>
<evidence type="ECO:0000313" key="2">
    <source>
        <dbReference type="Proteomes" id="UP001207468"/>
    </source>
</evidence>
<gene>
    <name evidence="1" type="ORF">F5148DRAFT_1170347</name>
</gene>
<name>A0ACC0UKG8_9AGAM</name>
<evidence type="ECO:0000313" key="1">
    <source>
        <dbReference type="EMBL" id="KAI9511602.1"/>
    </source>
</evidence>
<sequence>MSSITLLVDGYISQSFRSKDAEGYFCHLLKTNSSGLKQSCQALMMPGCSDVLFVVKTVPNAISPRSFMQGPDGGLLWLLDHSVVPTGTVVPQALWSPQNVNDFKQYVSEAPLQLPIFFIHETGALGLSLSDAANGRCHTLREARLQAQLGGKSTTHIRIMWPGYADFRRQVQIKDETAAKNPITVAKFAHHIGRSVEAFLRELTPNSSGSPGDHNWVIGQGGIVPANIRIIGAIHVSAGSWMPILQLNSYVFYGHGSA</sequence>
<dbReference type="Proteomes" id="UP001207468">
    <property type="component" value="Unassembled WGS sequence"/>
</dbReference>
<reference evidence="1" key="1">
    <citation type="submission" date="2021-03" db="EMBL/GenBank/DDBJ databases">
        <title>Evolutionary priming and transition to the ectomycorrhizal habit in an iconic lineage of mushroom-forming fungi: is preadaptation a requirement?</title>
        <authorList>
            <consortium name="DOE Joint Genome Institute"/>
            <person name="Looney B.P."/>
            <person name="Miyauchi S."/>
            <person name="Morin E."/>
            <person name="Drula E."/>
            <person name="Courty P.E."/>
            <person name="Chicoki N."/>
            <person name="Fauchery L."/>
            <person name="Kohler A."/>
            <person name="Kuo A."/>
            <person name="LaButti K."/>
            <person name="Pangilinan J."/>
            <person name="Lipzen A."/>
            <person name="Riley R."/>
            <person name="Andreopoulos W."/>
            <person name="He G."/>
            <person name="Johnson J."/>
            <person name="Barry K.W."/>
            <person name="Grigoriev I.V."/>
            <person name="Nagy L."/>
            <person name="Hibbett D."/>
            <person name="Henrissat B."/>
            <person name="Matheny P.B."/>
            <person name="Labbe J."/>
            <person name="Martin A.F."/>
        </authorList>
    </citation>
    <scope>NUCLEOTIDE SEQUENCE</scope>
    <source>
        <strain evidence="1">BPL698</strain>
    </source>
</reference>
<dbReference type="EMBL" id="JAGFNK010000020">
    <property type="protein sequence ID" value="KAI9511602.1"/>
    <property type="molecule type" value="Genomic_DNA"/>
</dbReference>
<organism evidence="1 2">
    <name type="scientific">Russula earlei</name>
    <dbReference type="NCBI Taxonomy" id="71964"/>
    <lineage>
        <taxon>Eukaryota</taxon>
        <taxon>Fungi</taxon>
        <taxon>Dikarya</taxon>
        <taxon>Basidiomycota</taxon>
        <taxon>Agaricomycotina</taxon>
        <taxon>Agaricomycetes</taxon>
        <taxon>Russulales</taxon>
        <taxon>Russulaceae</taxon>
        <taxon>Russula</taxon>
    </lineage>
</organism>
<accession>A0ACC0UKG8</accession>
<protein>
    <submittedName>
        <fullName evidence="1">Uncharacterized protein</fullName>
    </submittedName>
</protein>
<proteinExistence type="predicted"/>
<comment type="caution">
    <text evidence="1">The sequence shown here is derived from an EMBL/GenBank/DDBJ whole genome shotgun (WGS) entry which is preliminary data.</text>
</comment>